<evidence type="ECO:0000313" key="3">
    <source>
        <dbReference type="EMBL" id="GIF85315.1"/>
    </source>
</evidence>
<evidence type="ECO:0008006" key="5">
    <source>
        <dbReference type="Google" id="ProtNLM"/>
    </source>
</evidence>
<evidence type="ECO:0000256" key="2">
    <source>
        <dbReference type="SAM" id="SignalP"/>
    </source>
</evidence>
<proteinExistence type="predicted"/>
<dbReference type="EMBL" id="BONF01000045">
    <property type="protein sequence ID" value="GIF85315.1"/>
    <property type="molecule type" value="Genomic_DNA"/>
</dbReference>
<dbReference type="AlphaFoldDB" id="A0A8J3NLB3"/>
<sequence>MASKSTWITAGLLSAAAAGAAALVARRRRHQHEAPNGLQALADFEPHPHNAGRHKKERMPRKLKKQLHHAEAGHGGSHW</sequence>
<feature type="signal peptide" evidence="2">
    <location>
        <begin position="1"/>
        <end position="20"/>
    </location>
</feature>
<feature type="region of interest" description="Disordered" evidence="1">
    <location>
        <begin position="28"/>
        <end position="79"/>
    </location>
</feature>
<feature type="chain" id="PRO_5039413588" description="LPXTG cell wall anchor domain-containing protein" evidence="2">
    <location>
        <begin position="21"/>
        <end position="79"/>
    </location>
</feature>
<accession>A0A8J3NLB3</accession>
<protein>
    <recommendedName>
        <fullName evidence="5">LPXTG cell wall anchor domain-containing protein</fullName>
    </recommendedName>
</protein>
<feature type="compositionally biased region" description="Basic residues" evidence="1">
    <location>
        <begin position="50"/>
        <end position="67"/>
    </location>
</feature>
<name>A0A8J3NLB3_9ACTN</name>
<evidence type="ECO:0000313" key="4">
    <source>
        <dbReference type="Proteomes" id="UP000601223"/>
    </source>
</evidence>
<evidence type="ECO:0000256" key="1">
    <source>
        <dbReference type="SAM" id="MobiDB-lite"/>
    </source>
</evidence>
<keyword evidence="2" id="KW-0732">Signal</keyword>
<keyword evidence="4" id="KW-1185">Reference proteome</keyword>
<dbReference type="RefSeq" id="WP_203754979.1">
    <property type="nucleotide sequence ID" value="NZ_BONF01000045.1"/>
</dbReference>
<dbReference type="Proteomes" id="UP000601223">
    <property type="component" value="Unassembled WGS sequence"/>
</dbReference>
<comment type="caution">
    <text evidence="3">The sequence shown here is derived from an EMBL/GenBank/DDBJ whole genome shotgun (WGS) entry which is preliminary data.</text>
</comment>
<gene>
    <name evidence="3" type="ORF">Cba03nite_66640</name>
</gene>
<organism evidence="3 4">
    <name type="scientific">Catellatospora bangladeshensis</name>
    <dbReference type="NCBI Taxonomy" id="310355"/>
    <lineage>
        <taxon>Bacteria</taxon>
        <taxon>Bacillati</taxon>
        <taxon>Actinomycetota</taxon>
        <taxon>Actinomycetes</taxon>
        <taxon>Micromonosporales</taxon>
        <taxon>Micromonosporaceae</taxon>
        <taxon>Catellatospora</taxon>
    </lineage>
</organism>
<reference evidence="3 4" key="1">
    <citation type="submission" date="2021-01" db="EMBL/GenBank/DDBJ databases">
        <title>Whole genome shotgun sequence of Catellatospora bangladeshensis NBRC 107357.</title>
        <authorList>
            <person name="Komaki H."/>
            <person name="Tamura T."/>
        </authorList>
    </citation>
    <scope>NUCLEOTIDE SEQUENCE [LARGE SCALE GENOMIC DNA]</scope>
    <source>
        <strain evidence="3 4">NBRC 107357</strain>
    </source>
</reference>